<dbReference type="AlphaFoldDB" id="A0A073IQR4"/>
<evidence type="ECO:0000256" key="1">
    <source>
        <dbReference type="ARBA" id="ARBA00009023"/>
    </source>
</evidence>
<dbReference type="GeneID" id="90983810"/>
<comment type="caution">
    <text evidence="5">The sequence shown here is derived from an EMBL/GenBank/DDBJ whole genome shotgun (WGS) entry which is preliminary data.</text>
</comment>
<dbReference type="InterPro" id="IPR038404">
    <property type="entry name" value="TRAP_DctP_sf"/>
</dbReference>
<sequence length="351" mass="39308">MNINNIKKVICVCSIVMIAALAIIISENAAHAARKLKFYAPYPSDSYTSKALVDLVKMIKEKTDGEIDFKVFPSGQLCIYEDSIEEVRAGTIDASFTWLTKRYHPKLDIGNLPGLCTTGFPEYELMFLDPKSPFCKIIETYSNEAGFVSLGGWLDPRIGFILSKVPKNPKDNLKKNISLRVPAMPSVRDMATAMGYNTVTMDYSEVFSALQTGQIDGASNIPAEDAYLQARDMIKCFDANNMGSTPGWLIINKKLWESFGPKNQKIVQDCIAFQIKKWLPVARGTEKKYEDELEKHGVKVIRYSSEEAIKRSAEIRANVWPKYADTYGKDTLKVLEDAVVANQKKVLSGKK</sequence>
<organism evidence="5 6">
    <name type="scientific">Synergistes jonesii</name>
    <dbReference type="NCBI Taxonomy" id="2754"/>
    <lineage>
        <taxon>Bacteria</taxon>
        <taxon>Thermotogati</taxon>
        <taxon>Synergistota</taxon>
        <taxon>Synergistia</taxon>
        <taxon>Synergistales</taxon>
        <taxon>Synergistaceae</taxon>
        <taxon>Synergistes</taxon>
    </lineage>
</organism>
<evidence type="ECO:0008006" key="7">
    <source>
        <dbReference type="Google" id="ProtNLM"/>
    </source>
</evidence>
<dbReference type="EMBL" id="JMKI01000036">
    <property type="protein sequence ID" value="KEJ91910.1"/>
    <property type="molecule type" value="Genomic_DNA"/>
</dbReference>
<evidence type="ECO:0000313" key="6">
    <source>
        <dbReference type="Proteomes" id="UP000027665"/>
    </source>
</evidence>
<reference evidence="5 6" key="1">
    <citation type="submission" date="2014-04" db="EMBL/GenBank/DDBJ databases">
        <title>Draft Genome Sequence of Synergistes jonesii.</title>
        <authorList>
            <person name="Coil D.A."/>
            <person name="Eisen J.A."/>
            <person name="Holland-Moritz H.E."/>
        </authorList>
    </citation>
    <scope>NUCLEOTIDE SEQUENCE [LARGE SCALE GENOMIC DNA]</scope>
    <source>
        <strain evidence="5 6">78-1</strain>
    </source>
</reference>
<gene>
    <name evidence="5" type="ORF">EH55_05865</name>
</gene>
<protein>
    <recommendedName>
        <fullName evidence="7">C4-dicarboxylate ABC transporter substrate-binding protein</fullName>
    </recommendedName>
</protein>
<proteinExistence type="inferred from homology"/>
<dbReference type="Gene3D" id="3.40.190.170">
    <property type="entry name" value="Bacterial extracellular solute-binding protein, family 7"/>
    <property type="match status" value="1"/>
</dbReference>
<name>A0A073IQR4_9BACT</name>
<dbReference type="Proteomes" id="UP000027665">
    <property type="component" value="Unassembled WGS sequence"/>
</dbReference>
<evidence type="ECO:0000256" key="4">
    <source>
        <dbReference type="SAM" id="SignalP"/>
    </source>
</evidence>
<dbReference type="eggNOG" id="COG1638">
    <property type="taxonomic scope" value="Bacteria"/>
</dbReference>
<feature type="signal peptide" evidence="4">
    <location>
        <begin position="1"/>
        <end position="32"/>
    </location>
</feature>
<dbReference type="NCBIfam" id="NF037995">
    <property type="entry name" value="TRAP_S1"/>
    <property type="match status" value="1"/>
</dbReference>
<feature type="chain" id="PRO_5001689929" description="C4-dicarboxylate ABC transporter substrate-binding protein" evidence="4">
    <location>
        <begin position="33"/>
        <end position="351"/>
    </location>
</feature>
<keyword evidence="3 4" id="KW-0732">Signal</keyword>
<dbReference type="Pfam" id="PF03480">
    <property type="entry name" value="DctP"/>
    <property type="match status" value="1"/>
</dbReference>
<dbReference type="OrthoDB" id="9803763at2"/>
<dbReference type="GO" id="GO:0055085">
    <property type="term" value="P:transmembrane transport"/>
    <property type="evidence" value="ECO:0007669"/>
    <property type="project" value="InterPro"/>
</dbReference>
<evidence type="ECO:0000256" key="2">
    <source>
        <dbReference type="ARBA" id="ARBA00022448"/>
    </source>
</evidence>
<keyword evidence="2" id="KW-0813">Transport</keyword>
<dbReference type="PANTHER" id="PTHR33376">
    <property type="match status" value="1"/>
</dbReference>
<dbReference type="RefSeq" id="WP_037976579.1">
    <property type="nucleotide sequence ID" value="NZ_JMKI01000036.1"/>
</dbReference>
<evidence type="ECO:0000256" key="3">
    <source>
        <dbReference type="ARBA" id="ARBA00022729"/>
    </source>
</evidence>
<keyword evidence="6" id="KW-1185">Reference proteome</keyword>
<dbReference type="STRING" id="2754.EH55_05865"/>
<dbReference type="PANTHER" id="PTHR33376:SF7">
    <property type="entry name" value="C4-DICARBOXYLATE-BINDING PROTEIN DCTB"/>
    <property type="match status" value="1"/>
</dbReference>
<dbReference type="InterPro" id="IPR018389">
    <property type="entry name" value="DctP_fam"/>
</dbReference>
<evidence type="ECO:0000313" key="5">
    <source>
        <dbReference type="EMBL" id="KEJ91910.1"/>
    </source>
</evidence>
<accession>A0A073IQR4</accession>
<comment type="similarity">
    <text evidence="1">Belongs to the bacterial solute-binding protein 7 family.</text>
</comment>